<dbReference type="NCBIfam" id="NF009172">
    <property type="entry name" value="PRK12519.1"/>
    <property type="match status" value="1"/>
</dbReference>
<evidence type="ECO:0000256" key="2">
    <source>
        <dbReference type="ARBA" id="ARBA00023015"/>
    </source>
</evidence>
<dbReference type="InterPro" id="IPR039425">
    <property type="entry name" value="RNA_pol_sigma-70-like"/>
</dbReference>
<dbReference type="GO" id="GO:0006352">
    <property type="term" value="P:DNA-templated transcription initiation"/>
    <property type="evidence" value="ECO:0007669"/>
    <property type="project" value="InterPro"/>
</dbReference>
<dbReference type="InterPro" id="IPR014284">
    <property type="entry name" value="RNA_pol_sigma-70_dom"/>
</dbReference>
<dbReference type="SUPFAM" id="SSF88946">
    <property type="entry name" value="Sigma2 domain of RNA polymerase sigma factors"/>
    <property type="match status" value="1"/>
</dbReference>
<dbReference type="InterPro" id="IPR007627">
    <property type="entry name" value="RNA_pol_sigma70_r2"/>
</dbReference>
<dbReference type="RefSeq" id="WP_194029056.1">
    <property type="nucleotide sequence ID" value="NZ_JADEWZ010000010.1"/>
</dbReference>
<reference evidence="7" key="1">
    <citation type="submission" date="2020-10" db="EMBL/GenBank/DDBJ databases">
        <authorList>
            <person name="Castelo-Branco R."/>
            <person name="Eusebio N."/>
            <person name="Adriana R."/>
            <person name="Vieira A."/>
            <person name="Brugerolle De Fraissinette N."/>
            <person name="Rezende De Castro R."/>
            <person name="Schneider M.P."/>
            <person name="Vasconcelos V."/>
            <person name="Leao P.N."/>
        </authorList>
    </citation>
    <scope>NUCLEOTIDE SEQUENCE</scope>
    <source>
        <strain evidence="7">LEGE 07157</strain>
    </source>
</reference>
<evidence type="ECO:0000259" key="6">
    <source>
        <dbReference type="Pfam" id="PF08281"/>
    </source>
</evidence>
<feature type="domain" description="RNA polymerase sigma factor 70 region 4 type 2" evidence="6">
    <location>
        <begin position="130"/>
        <end position="182"/>
    </location>
</feature>
<dbReference type="AlphaFoldDB" id="A0A8J7IS76"/>
<gene>
    <name evidence="7" type="ORF">IQ249_08685</name>
</gene>
<dbReference type="InterPro" id="IPR013324">
    <property type="entry name" value="RNA_pol_sigma_r3/r4-like"/>
</dbReference>
<name>A0A8J7IS76_9CYAN</name>
<dbReference type="PANTHER" id="PTHR43133">
    <property type="entry name" value="RNA POLYMERASE ECF-TYPE SIGMA FACTO"/>
    <property type="match status" value="1"/>
</dbReference>
<keyword evidence="8" id="KW-1185">Reference proteome</keyword>
<dbReference type="CDD" id="cd06171">
    <property type="entry name" value="Sigma70_r4"/>
    <property type="match status" value="1"/>
</dbReference>
<evidence type="ECO:0000313" key="7">
    <source>
        <dbReference type="EMBL" id="MBE9115967.1"/>
    </source>
</evidence>
<evidence type="ECO:0000259" key="5">
    <source>
        <dbReference type="Pfam" id="PF04542"/>
    </source>
</evidence>
<dbReference type="SUPFAM" id="SSF88659">
    <property type="entry name" value="Sigma3 and sigma4 domains of RNA polymerase sigma factors"/>
    <property type="match status" value="1"/>
</dbReference>
<comment type="similarity">
    <text evidence="1">Belongs to the sigma-70 factor family. ECF subfamily.</text>
</comment>
<keyword evidence="2" id="KW-0805">Transcription regulation</keyword>
<dbReference type="InterPro" id="IPR013325">
    <property type="entry name" value="RNA_pol_sigma_r2"/>
</dbReference>
<evidence type="ECO:0000313" key="8">
    <source>
        <dbReference type="Proteomes" id="UP000654482"/>
    </source>
</evidence>
<organism evidence="7 8">
    <name type="scientific">Lusitaniella coriacea LEGE 07157</name>
    <dbReference type="NCBI Taxonomy" id="945747"/>
    <lineage>
        <taxon>Bacteria</taxon>
        <taxon>Bacillati</taxon>
        <taxon>Cyanobacteriota</taxon>
        <taxon>Cyanophyceae</taxon>
        <taxon>Spirulinales</taxon>
        <taxon>Lusitaniellaceae</taxon>
        <taxon>Lusitaniella</taxon>
    </lineage>
</organism>
<dbReference type="GO" id="GO:0016987">
    <property type="term" value="F:sigma factor activity"/>
    <property type="evidence" value="ECO:0007669"/>
    <property type="project" value="UniProtKB-KW"/>
</dbReference>
<dbReference type="PANTHER" id="PTHR43133:SF62">
    <property type="entry name" value="RNA POLYMERASE SIGMA FACTOR SIGZ"/>
    <property type="match status" value="1"/>
</dbReference>
<keyword evidence="4" id="KW-0804">Transcription</keyword>
<dbReference type="Pfam" id="PF04542">
    <property type="entry name" value="Sigma70_r2"/>
    <property type="match status" value="1"/>
</dbReference>
<evidence type="ECO:0000256" key="1">
    <source>
        <dbReference type="ARBA" id="ARBA00010641"/>
    </source>
</evidence>
<sequence length="194" mass="22447">MTHRHPPSLETPDAELLCALYAGHLEALGQLYDRYSSLVYSLALRILAEPTDAEDLTQEIFLILWRKPTYDPRRGSLSSFLATLTRSRAIDRLRSRTSKQKFLTRWQRTMSADVTPSSPFDRASLQERRDRVRQALAQLPPQQRQVLELSYYEGCSQSQIAKRLNTPLGTVKTWARKGLLQLRENLKHFLGEYE</sequence>
<keyword evidence="3" id="KW-0731">Sigma factor</keyword>
<dbReference type="InterPro" id="IPR013249">
    <property type="entry name" value="RNA_pol_sigma70_r4_t2"/>
</dbReference>
<dbReference type="Gene3D" id="1.10.1740.10">
    <property type="match status" value="1"/>
</dbReference>
<proteinExistence type="inferred from homology"/>
<dbReference type="Gene3D" id="1.10.10.10">
    <property type="entry name" value="Winged helix-like DNA-binding domain superfamily/Winged helix DNA-binding domain"/>
    <property type="match status" value="1"/>
</dbReference>
<dbReference type="InterPro" id="IPR036388">
    <property type="entry name" value="WH-like_DNA-bd_sf"/>
</dbReference>
<evidence type="ECO:0000256" key="3">
    <source>
        <dbReference type="ARBA" id="ARBA00023082"/>
    </source>
</evidence>
<feature type="domain" description="RNA polymerase sigma-70 region 2" evidence="5">
    <location>
        <begin position="31"/>
        <end position="97"/>
    </location>
</feature>
<dbReference type="NCBIfam" id="TIGR02937">
    <property type="entry name" value="sigma70-ECF"/>
    <property type="match status" value="1"/>
</dbReference>
<dbReference type="Pfam" id="PF08281">
    <property type="entry name" value="Sigma70_r4_2"/>
    <property type="match status" value="1"/>
</dbReference>
<comment type="caution">
    <text evidence="7">The sequence shown here is derived from an EMBL/GenBank/DDBJ whole genome shotgun (WGS) entry which is preliminary data.</text>
</comment>
<dbReference type="GO" id="GO:0003677">
    <property type="term" value="F:DNA binding"/>
    <property type="evidence" value="ECO:0007669"/>
    <property type="project" value="InterPro"/>
</dbReference>
<evidence type="ECO:0000256" key="4">
    <source>
        <dbReference type="ARBA" id="ARBA00023163"/>
    </source>
</evidence>
<protein>
    <submittedName>
        <fullName evidence="7">Sigma-70 family RNA polymerase sigma factor</fullName>
    </submittedName>
</protein>
<accession>A0A8J7IS76</accession>
<dbReference type="Proteomes" id="UP000654482">
    <property type="component" value="Unassembled WGS sequence"/>
</dbReference>
<dbReference type="EMBL" id="JADEWZ010000010">
    <property type="protein sequence ID" value="MBE9115967.1"/>
    <property type="molecule type" value="Genomic_DNA"/>
</dbReference>